<proteinExistence type="predicted"/>
<feature type="region of interest" description="Disordered" evidence="1">
    <location>
        <begin position="484"/>
        <end position="505"/>
    </location>
</feature>
<gene>
    <name evidence="3" type="ORF">MYCIT1_LOCUS38003</name>
</gene>
<dbReference type="InterPro" id="IPR029058">
    <property type="entry name" value="AB_hydrolase_fold"/>
</dbReference>
<protein>
    <recommendedName>
        <fullName evidence="2">T6SS Phospholipase effector Tle1-like catalytic domain-containing protein</fullName>
    </recommendedName>
</protein>
<accession>A0AAD2K887</accession>
<sequence>MAPAMSASPIQVLSTSSIVEIEVEERDVRPGFGTARTLVPPPLLPPGSAAGSSFYACDTPTVSRWVPPPENTAAREGRCLILAFDGTGDQFDSDNSNIVQLVSALKKNDKSKQMVYYQSGIGTYTTRKFATPFATTLSLTLDAMIAWNLDDHVMAGYEFLMQNYSENDRICIFGFSRGAYIARSLAGMLHKVGLLSADNHQQVPFAYRMYTRTDEVGWAQSNAFKKAFSSDVHIEFIGVWDTVDSVGLIPHRLPFTTSNTIVKTFRHAVALDEHRAKFKANLWNVPTSDEATLGLHTPPTPTMLLPPRPPKHAYTLPLPSLGMRVLHFRSSTEPKVAKDDDKDSIDEDDLAENFEQERFEREFTLRHPHPRRKESDVLEVWFAGCHCDVGGGSVPNDTRNSLARIPLRWMIRECFKADTGIIFDTSRLQELGLDPSTLYPYVLERPPALHLPEGPHGRIQRRQKLPSLRKRLFGRKAKLAIPAGVVPDVPSPTSTEEGTSVHRGMEEEEELRDLLSPVYDQLKIQKGWWVLECLPFSFRYQKRDQKWVTEFRSNFGRARHIPHQIPHDPVPKSPDYFDHKPPTNLKVHRSVRTRLMASDAKGRRYVQRALFECEPEWVD</sequence>
<feature type="domain" description="T6SS Phospholipase effector Tle1-like catalytic" evidence="2">
    <location>
        <begin position="79"/>
        <end position="413"/>
    </location>
</feature>
<reference evidence="3" key="1">
    <citation type="submission" date="2023-11" db="EMBL/GenBank/DDBJ databases">
        <authorList>
            <person name="De Vega J J."/>
            <person name="De Vega J J."/>
        </authorList>
    </citation>
    <scope>NUCLEOTIDE SEQUENCE</scope>
</reference>
<dbReference type="AlphaFoldDB" id="A0AAD2K887"/>
<evidence type="ECO:0000256" key="1">
    <source>
        <dbReference type="SAM" id="MobiDB-lite"/>
    </source>
</evidence>
<evidence type="ECO:0000313" key="3">
    <source>
        <dbReference type="EMBL" id="CAK5284635.1"/>
    </source>
</evidence>
<dbReference type="SUPFAM" id="SSF53474">
    <property type="entry name" value="alpha/beta-Hydrolases"/>
    <property type="match status" value="1"/>
</dbReference>
<keyword evidence="4" id="KW-1185">Reference proteome</keyword>
<organism evidence="3 4">
    <name type="scientific">Mycena citricolor</name>
    <dbReference type="NCBI Taxonomy" id="2018698"/>
    <lineage>
        <taxon>Eukaryota</taxon>
        <taxon>Fungi</taxon>
        <taxon>Dikarya</taxon>
        <taxon>Basidiomycota</taxon>
        <taxon>Agaricomycotina</taxon>
        <taxon>Agaricomycetes</taxon>
        <taxon>Agaricomycetidae</taxon>
        <taxon>Agaricales</taxon>
        <taxon>Marasmiineae</taxon>
        <taxon>Mycenaceae</taxon>
        <taxon>Mycena</taxon>
    </lineage>
</organism>
<comment type="caution">
    <text evidence="3">The sequence shown here is derived from an EMBL/GenBank/DDBJ whole genome shotgun (WGS) entry which is preliminary data.</text>
</comment>
<dbReference type="PANTHER" id="PTHR33840:SF2">
    <property type="entry name" value="TLE1 PHOSPHOLIPASE DOMAIN-CONTAINING PROTEIN"/>
    <property type="match status" value="1"/>
</dbReference>
<name>A0AAD2K887_9AGAR</name>
<dbReference type="Proteomes" id="UP001295794">
    <property type="component" value="Unassembled WGS sequence"/>
</dbReference>
<evidence type="ECO:0000259" key="2">
    <source>
        <dbReference type="Pfam" id="PF09994"/>
    </source>
</evidence>
<evidence type="ECO:0000313" key="4">
    <source>
        <dbReference type="Proteomes" id="UP001295794"/>
    </source>
</evidence>
<dbReference type="Pfam" id="PF09994">
    <property type="entry name" value="T6SS_Tle1-like_cat"/>
    <property type="match status" value="1"/>
</dbReference>
<dbReference type="EMBL" id="CAVNYO010000480">
    <property type="protein sequence ID" value="CAK5284635.1"/>
    <property type="molecule type" value="Genomic_DNA"/>
</dbReference>
<dbReference type="PANTHER" id="PTHR33840">
    <property type="match status" value="1"/>
</dbReference>
<dbReference type="InterPro" id="IPR018712">
    <property type="entry name" value="Tle1-like_cat"/>
</dbReference>